<evidence type="ECO:0000313" key="1">
    <source>
        <dbReference type="EMBL" id="MPN54749.1"/>
    </source>
</evidence>
<sequence>MNAIACLLHHFVTLFDKNYFFVFKCDRKVTGILYNLIQKILIKAFNPIRGAEIEEKNA</sequence>
<accession>A0A645IWE8</accession>
<proteinExistence type="predicted"/>
<name>A0A645IWE8_9ZZZZ</name>
<gene>
    <name evidence="1" type="ORF">SDC9_202426</name>
</gene>
<comment type="caution">
    <text evidence="1">The sequence shown here is derived from an EMBL/GenBank/DDBJ whole genome shotgun (WGS) entry which is preliminary data.</text>
</comment>
<reference evidence="1" key="1">
    <citation type="submission" date="2019-08" db="EMBL/GenBank/DDBJ databases">
        <authorList>
            <person name="Kucharzyk K."/>
            <person name="Murdoch R.W."/>
            <person name="Higgins S."/>
            <person name="Loffler F."/>
        </authorList>
    </citation>
    <scope>NUCLEOTIDE SEQUENCE</scope>
</reference>
<organism evidence="1">
    <name type="scientific">bioreactor metagenome</name>
    <dbReference type="NCBI Taxonomy" id="1076179"/>
    <lineage>
        <taxon>unclassified sequences</taxon>
        <taxon>metagenomes</taxon>
        <taxon>ecological metagenomes</taxon>
    </lineage>
</organism>
<dbReference type="EMBL" id="VSSQ01123292">
    <property type="protein sequence ID" value="MPN54749.1"/>
    <property type="molecule type" value="Genomic_DNA"/>
</dbReference>
<protein>
    <submittedName>
        <fullName evidence="1">Uncharacterized protein</fullName>
    </submittedName>
</protein>
<dbReference type="AlphaFoldDB" id="A0A645IWE8"/>